<dbReference type="InterPro" id="IPR057661">
    <property type="entry name" value="RsdA/BaiN/AoA(So)_Rossmann"/>
</dbReference>
<evidence type="ECO:0000256" key="1">
    <source>
        <dbReference type="ARBA" id="ARBA00001974"/>
    </source>
</evidence>
<dbReference type="InterPro" id="IPR004792">
    <property type="entry name" value="BaiN-like"/>
</dbReference>
<evidence type="ECO:0000313" key="7">
    <source>
        <dbReference type="Proteomes" id="UP000004949"/>
    </source>
</evidence>
<dbReference type="Pfam" id="PF03486">
    <property type="entry name" value="HI0933_like"/>
    <property type="match status" value="1"/>
</dbReference>
<evidence type="ECO:0000256" key="2">
    <source>
        <dbReference type="ARBA" id="ARBA00022630"/>
    </source>
</evidence>
<dbReference type="NCBIfam" id="TIGR00275">
    <property type="entry name" value="aminoacetone oxidase family FAD-binding enzyme"/>
    <property type="match status" value="1"/>
</dbReference>
<dbReference type="Gene3D" id="2.40.30.10">
    <property type="entry name" value="Translation factors"/>
    <property type="match status" value="1"/>
</dbReference>
<evidence type="ECO:0000259" key="5">
    <source>
        <dbReference type="Pfam" id="PF22780"/>
    </source>
</evidence>
<protein>
    <submittedName>
        <fullName evidence="6">Putative oxidoreductase</fullName>
    </submittedName>
</protein>
<dbReference type="eggNOG" id="COG2081">
    <property type="taxonomic scope" value="Bacteria"/>
</dbReference>
<dbReference type="AlphaFoldDB" id="G6XFZ7"/>
<gene>
    <name evidence="6" type="ORF">GMO_04120</name>
</gene>
<dbReference type="Gene3D" id="3.50.50.60">
    <property type="entry name" value="FAD/NAD(P)-binding domain"/>
    <property type="match status" value="1"/>
</dbReference>
<dbReference type="Pfam" id="PF22780">
    <property type="entry name" value="HI0933_like_1st"/>
    <property type="match status" value="1"/>
</dbReference>
<keyword evidence="7" id="KW-1185">Reference proteome</keyword>
<keyword evidence="2" id="KW-0285">Flavoprotein</keyword>
<evidence type="ECO:0000259" key="4">
    <source>
        <dbReference type="Pfam" id="PF03486"/>
    </source>
</evidence>
<sequence length="421" mass="45563">MVFRNLTKAAPHGNQGRMNTSRSIAIIGAGPAGLFAADILSRHGCAVQVFDRMPSVSRKLLMAGRSGLNLTHAEPLDRFLSRYGTAQDWLEPAIRAFPPEALRHWAEELGQPCFTGSSGRIFPKSMKASPLLRAWLARLTARGVQFHTRHNFAGWEGNTLRFETPDGPRSVQADATLLAMGGASWSRLGSNGAWATLFPDETASFAPANCGFRPDWTPDFLDQHDGSVLHSVMLSFEGRKTRGDLTVTTRGLEGSALYALSAPLREAIARTGQATLTLDLRPALDQNAILQRLLAQRPRESQSNRLRKALALDGLSRALLRNGTPKHATPQQLAAALKALPLTLTGTDTLDRAISTSGGLRQDALDARFMLRNYPGVFAAGEILDWEAPTGGYLLQGCFSTAHAAANGILGWLESSYSAIR</sequence>
<feature type="domain" description="RsdA/BaiN/AoA(So)-like Rossmann fold-like" evidence="4">
    <location>
        <begin position="23"/>
        <end position="407"/>
    </location>
</feature>
<organism evidence="6 7">
    <name type="scientific">Gluconobacter morbifer G707</name>
    <dbReference type="NCBI Taxonomy" id="1088869"/>
    <lineage>
        <taxon>Bacteria</taxon>
        <taxon>Pseudomonadati</taxon>
        <taxon>Pseudomonadota</taxon>
        <taxon>Alphaproteobacteria</taxon>
        <taxon>Acetobacterales</taxon>
        <taxon>Acetobacteraceae</taxon>
        <taxon>Gluconobacter</taxon>
    </lineage>
</organism>
<dbReference type="SUPFAM" id="SSF160996">
    <property type="entry name" value="HI0933 insert domain-like"/>
    <property type="match status" value="1"/>
</dbReference>
<dbReference type="PRINTS" id="PR00419">
    <property type="entry name" value="ADXRDTASE"/>
</dbReference>
<dbReference type="NCBIfam" id="TIGR03862">
    <property type="entry name" value="flavo_PP4765"/>
    <property type="match status" value="1"/>
</dbReference>
<evidence type="ECO:0000256" key="3">
    <source>
        <dbReference type="ARBA" id="ARBA00022827"/>
    </source>
</evidence>
<keyword evidence="3" id="KW-0274">FAD</keyword>
<dbReference type="EMBL" id="AGQV01000001">
    <property type="protein sequence ID" value="EHH69105.1"/>
    <property type="molecule type" value="Genomic_DNA"/>
</dbReference>
<proteinExistence type="predicted"/>
<reference evidence="6 7" key="1">
    <citation type="submission" date="2011-10" db="EMBL/GenBank/DDBJ databases">
        <title>Genome sequence of Gluconobacter morbifer G707, isolated from Drosophila gut.</title>
        <authorList>
            <person name="Lee W.-J."/>
            <person name="Kim E.-K."/>
        </authorList>
    </citation>
    <scope>NUCLEOTIDE SEQUENCE [LARGE SCALE GENOMIC DNA]</scope>
    <source>
        <strain evidence="6 7">G707</strain>
    </source>
</reference>
<dbReference type="InterPro" id="IPR023166">
    <property type="entry name" value="BaiN-like_dom_sf"/>
</dbReference>
<dbReference type="STRING" id="1088869.GMO_04120"/>
<dbReference type="SUPFAM" id="SSF51905">
    <property type="entry name" value="FAD/NAD(P)-binding domain"/>
    <property type="match status" value="1"/>
</dbReference>
<dbReference type="PATRIC" id="fig|1088869.3.peg.415"/>
<dbReference type="InterPro" id="IPR022460">
    <property type="entry name" value="Flavoprotein_PP4765"/>
</dbReference>
<dbReference type="PANTHER" id="PTHR42887:SF1">
    <property type="entry name" value="BLR3961 PROTEIN"/>
    <property type="match status" value="1"/>
</dbReference>
<dbReference type="PANTHER" id="PTHR42887">
    <property type="entry name" value="OS12G0638800 PROTEIN"/>
    <property type="match status" value="1"/>
</dbReference>
<dbReference type="Gene3D" id="1.10.8.260">
    <property type="entry name" value="HI0933 insert domain-like"/>
    <property type="match status" value="1"/>
</dbReference>
<accession>G6XFZ7</accession>
<dbReference type="InterPro" id="IPR055178">
    <property type="entry name" value="RsdA/BaiN/AoA(So)-like_dom"/>
</dbReference>
<comment type="caution">
    <text evidence="6">The sequence shown here is derived from an EMBL/GenBank/DDBJ whole genome shotgun (WGS) entry which is preliminary data.</text>
</comment>
<feature type="domain" description="RsdA/BaiN/AoA(So)-like insert" evidence="5">
    <location>
        <begin position="207"/>
        <end position="355"/>
    </location>
</feature>
<dbReference type="InterPro" id="IPR036188">
    <property type="entry name" value="FAD/NAD-bd_sf"/>
</dbReference>
<evidence type="ECO:0000313" key="6">
    <source>
        <dbReference type="EMBL" id="EHH69105.1"/>
    </source>
</evidence>
<name>G6XFZ7_9PROT</name>
<dbReference type="Proteomes" id="UP000004949">
    <property type="component" value="Unassembled WGS sequence"/>
</dbReference>
<comment type="cofactor">
    <cofactor evidence="1">
        <name>FAD</name>
        <dbReference type="ChEBI" id="CHEBI:57692"/>
    </cofactor>
</comment>